<organism evidence="1 2">
    <name type="scientific">Nonomuraea jabiensis</name>
    <dbReference type="NCBI Taxonomy" id="882448"/>
    <lineage>
        <taxon>Bacteria</taxon>
        <taxon>Bacillati</taxon>
        <taxon>Actinomycetota</taxon>
        <taxon>Actinomycetes</taxon>
        <taxon>Streptosporangiales</taxon>
        <taxon>Streptosporangiaceae</taxon>
        <taxon>Nonomuraea</taxon>
    </lineage>
</organism>
<gene>
    <name evidence="1" type="ORF">HD596_009264</name>
</gene>
<reference evidence="1 2" key="1">
    <citation type="submission" date="2020-08" db="EMBL/GenBank/DDBJ databases">
        <title>Sequencing the genomes of 1000 actinobacteria strains.</title>
        <authorList>
            <person name="Klenk H.-P."/>
        </authorList>
    </citation>
    <scope>NUCLEOTIDE SEQUENCE [LARGE SCALE GENOMIC DNA]</scope>
    <source>
        <strain evidence="1 2">DSM 45507</strain>
    </source>
</reference>
<dbReference type="AlphaFoldDB" id="A0A7W9GEV3"/>
<comment type="caution">
    <text evidence="1">The sequence shown here is derived from an EMBL/GenBank/DDBJ whole genome shotgun (WGS) entry which is preliminary data.</text>
</comment>
<keyword evidence="2" id="KW-1185">Reference proteome</keyword>
<dbReference type="Proteomes" id="UP000579153">
    <property type="component" value="Unassembled WGS sequence"/>
</dbReference>
<accession>A0A7W9GEV3</accession>
<evidence type="ECO:0000313" key="1">
    <source>
        <dbReference type="EMBL" id="MBB5782508.1"/>
    </source>
</evidence>
<name>A0A7W9GEV3_9ACTN</name>
<evidence type="ECO:0000313" key="2">
    <source>
        <dbReference type="Proteomes" id="UP000579153"/>
    </source>
</evidence>
<protein>
    <submittedName>
        <fullName evidence="1">Uncharacterized protein</fullName>
    </submittedName>
</protein>
<sequence>MTAPMVGAPVFNGRPPDDFTGALPYAGELFGVYQPLAG</sequence>
<dbReference type="EMBL" id="JACHMB010000001">
    <property type="protein sequence ID" value="MBB5782508.1"/>
    <property type="molecule type" value="Genomic_DNA"/>
</dbReference>
<proteinExistence type="predicted"/>